<dbReference type="EMBL" id="JACJVN010000055">
    <property type="protein sequence ID" value="MBB6678385.1"/>
    <property type="molecule type" value="Genomic_DNA"/>
</dbReference>
<evidence type="ECO:0000313" key="2">
    <source>
        <dbReference type="Proteomes" id="UP000574133"/>
    </source>
</evidence>
<proteinExistence type="predicted"/>
<dbReference type="Pfam" id="PF01547">
    <property type="entry name" value="SBP_bac_1"/>
    <property type="match status" value="1"/>
</dbReference>
<organism evidence="1 2">
    <name type="scientific">Cohnella lubricantis</name>
    <dbReference type="NCBI Taxonomy" id="2163172"/>
    <lineage>
        <taxon>Bacteria</taxon>
        <taxon>Bacillati</taxon>
        <taxon>Bacillota</taxon>
        <taxon>Bacilli</taxon>
        <taxon>Bacillales</taxon>
        <taxon>Paenibacillaceae</taxon>
        <taxon>Cohnella</taxon>
    </lineage>
</organism>
<accession>A0A841TEA4</accession>
<gene>
    <name evidence="1" type="ORF">H4Q31_13845</name>
</gene>
<name>A0A841TEA4_9BACL</name>
<sequence length="393" mass="43294">MMHLWPEGSSAQQYKIVNQIIREYQNDHPNVTIKQEVLENEQYKSKMKVLSASNQLPDVGMTWAAGYLEPFVEGDLFTPLDDLLAGDLKDQFVAGTTEAYAIGGKTYALPLEFNIAPIYYNKKIFEKYDLQVPVTYDDFLNVIQTLNEAGIEPIALGNKDRWTGSLWYMYLADRIAGTRLADAIGGNASFTDPGLVLAAKDIQDLVDMNAFTRGFNGMSNDESKAKFVSGQAAMFLAGTWELPNYTTNPDVPQEFRDSIGFFKFPQVTGGKGSSDSWVGGPGVGLFVAQDSTVKAEAKDFVEYFVKRWGEQSVTDAGVIPATKVDTSALQLPQLYIDLLSEMNEATNITLFADVQMKPSAAEVHLNQIQALFGKAVTPEQFANAHDQAIEAGQ</sequence>
<dbReference type="PANTHER" id="PTHR43649">
    <property type="entry name" value="ARABINOSE-BINDING PROTEIN-RELATED"/>
    <property type="match status" value="1"/>
</dbReference>
<dbReference type="PANTHER" id="PTHR43649:SF14">
    <property type="entry name" value="BLR3389 PROTEIN"/>
    <property type="match status" value="1"/>
</dbReference>
<dbReference type="Gene3D" id="3.40.190.10">
    <property type="entry name" value="Periplasmic binding protein-like II"/>
    <property type="match status" value="2"/>
</dbReference>
<dbReference type="SUPFAM" id="SSF53850">
    <property type="entry name" value="Periplasmic binding protein-like II"/>
    <property type="match status" value="1"/>
</dbReference>
<comment type="caution">
    <text evidence="1">The sequence shown here is derived from an EMBL/GenBank/DDBJ whole genome shotgun (WGS) entry which is preliminary data.</text>
</comment>
<dbReference type="InterPro" id="IPR050490">
    <property type="entry name" value="Bact_solute-bd_prot1"/>
</dbReference>
<dbReference type="Proteomes" id="UP000574133">
    <property type="component" value="Unassembled WGS sequence"/>
</dbReference>
<dbReference type="AlphaFoldDB" id="A0A841TEA4"/>
<reference evidence="1 2" key="1">
    <citation type="submission" date="2020-08" db="EMBL/GenBank/DDBJ databases">
        <title>Cohnella phylogeny.</title>
        <authorList>
            <person name="Dunlap C."/>
        </authorList>
    </citation>
    <scope>NUCLEOTIDE SEQUENCE [LARGE SCALE GENOMIC DNA]</scope>
    <source>
        <strain evidence="1 2">DSM 103658</strain>
    </source>
</reference>
<dbReference type="InterPro" id="IPR006059">
    <property type="entry name" value="SBP"/>
</dbReference>
<protein>
    <submittedName>
        <fullName evidence="1">Extracellular solute-binding protein</fullName>
    </submittedName>
</protein>
<keyword evidence="2" id="KW-1185">Reference proteome</keyword>
<evidence type="ECO:0000313" key="1">
    <source>
        <dbReference type="EMBL" id="MBB6678385.1"/>
    </source>
</evidence>